<evidence type="ECO:0000259" key="15">
    <source>
        <dbReference type="Pfam" id="PF00890"/>
    </source>
</evidence>
<dbReference type="InterPro" id="IPR005288">
    <property type="entry name" value="NadB"/>
</dbReference>
<evidence type="ECO:0000256" key="9">
    <source>
        <dbReference type="ARBA" id="ARBA00023002"/>
    </source>
</evidence>
<dbReference type="SUPFAM" id="SSF46977">
    <property type="entry name" value="Succinate dehydrogenase/fumarate reductase flavoprotein C-terminal domain"/>
    <property type="match status" value="1"/>
</dbReference>
<dbReference type="InterPro" id="IPR015939">
    <property type="entry name" value="Fum_Rdtase/Succ_DH_flav-like_C"/>
</dbReference>
<accession>A0A1E3GR27</accession>
<evidence type="ECO:0000256" key="13">
    <source>
        <dbReference type="RuleBase" id="RU362049"/>
    </source>
</evidence>
<dbReference type="EMBL" id="MCRI01000018">
    <property type="protein sequence ID" value="ODN66508.1"/>
    <property type="molecule type" value="Genomic_DNA"/>
</dbReference>
<dbReference type="STRING" id="291169.A9E74_01778"/>
<comment type="function">
    <text evidence="13">Catalyzes the oxidation of L-aspartate to iminoaspartate.</text>
</comment>
<dbReference type="RefSeq" id="WP_069296221.1">
    <property type="nucleotide sequence ID" value="NZ_MCRI01000018.1"/>
</dbReference>
<keyword evidence="9 13" id="KW-0560">Oxidoreductase</keyword>
<dbReference type="InterPro" id="IPR036188">
    <property type="entry name" value="FAD/NAD-bd_sf"/>
</dbReference>
<comment type="pathway">
    <text evidence="2 13">Cofactor biosynthesis; NAD(+) biosynthesis; iminoaspartate from L-aspartate (oxidase route): step 1/1.</text>
</comment>
<dbReference type="NCBIfam" id="TIGR00551">
    <property type="entry name" value="nadB"/>
    <property type="match status" value="1"/>
</dbReference>
<dbReference type="SUPFAM" id="SSF51905">
    <property type="entry name" value="FAD/NAD(P)-binding domain"/>
    <property type="match status" value="1"/>
</dbReference>
<dbReference type="PANTHER" id="PTHR42716">
    <property type="entry name" value="L-ASPARTATE OXIDASE"/>
    <property type="match status" value="1"/>
</dbReference>
<dbReference type="PANTHER" id="PTHR42716:SF2">
    <property type="entry name" value="L-ASPARTATE OXIDASE, CHLOROPLASTIC"/>
    <property type="match status" value="1"/>
</dbReference>
<evidence type="ECO:0000256" key="5">
    <source>
        <dbReference type="ARBA" id="ARBA00021901"/>
    </source>
</evidence>
<protein>
    <recommendedName>
        <fullName evidence="5 11">L-aspartate oxidase</fullName>
        <ecNumber evidence="4 11">1.4.3.16</ecNumber>
    </recommendedName>
</protein>
<comment type="cofactor">
    <cofactor evidence="1 13">
        <name>FAD</name>
        <dbReference type="ChEBI" id="CHEBI:57692"/>
    </cofactor>
</comment>
<evidence type="ECO:0000256" key="7">
    <source>
        <dbReference type="ARBA" id="ARBA00022642"/>
    </source>
</evidence>
<dbReference type="PATRIC" id="fig|291169.3.peg.1788"/>
<comment type="catalytic activity">
    <reaction evidence="10">
        <text>L-aspartate + O2 = iminosuccinate + H2O2</text>
        <dbReference type="Rhea" id="RHEA:25876"/>
        <dbReference type="ChEBI" id="CHEBI:15379"/>
        <dbReference type="ChEBI" id="CHEBI:16240"/>
        <dbReference type="ChEBI" id="CHEBI:29991"/>
        <dbReference type="ChEBI" id="CHEBI:77875"/>
        <dbReference type="EC" id="1.4.3.16"/>
    </reaction>
    <physiologicalReaction direction="left-to-right" evidence="10">
        <dbReference type="Rhea" id="RHEA:25877"/>
    </physiologicalReaction>
</comment>
<feature type="domain" description="Fumarate reductase/succinate dehydrogenase flavoprotein-like C-terminal" evidence="16">
    <location>
        <begin position="436"/>
        <end position="525"/>
    </location>
</feature>
<sequence length="533" mass="58938">MTTTHHFDLLIIGSGTAGLTLALKMADQARVAVLSKSQLEEGASLYAQGGISVVLDKADSLQSHIDDTLRAGGGLCDEAVVRFTVEHARESIEWLIEQGVSFTRDDMTTESYHLTQEGGHSHRRVIHSADATGRAVETTLLDKAKAHPNISLFPYHIGIDLITTRKHLAAEDNTCLGCYVLDIKADQPKTFLAPVTVLATGGAGKVYLYTSNPDVSTGDGIAMGWRAGCRIANMEFIQFHPTCLYHPKAKSFLISEALRGEGATLKLADGTRFMPAFHPQAELAPRDIVARVIDHEMKRLGQDCVYLDISHQPKEFITSHFPTIYKRCLQFGVDMAKEPIPVVPAAHYTCGGVMTDMHGRTDIDGLYAVGETAHTGLHGANRMASNSLLECLVFADAAAKDIANRPKKQLPENIPHWDDSRVHPAKEAVAISHNWDELRRFMWDYVGIVRSTQRLNRARQRLFLLQQEINEFYSQHHISNDLLELRNLADVAELIIESALQRKESRGLHYTLDYPEMSDGNASNSIIAGKTPT</sequence>
<comment type="caution">
    <text evidence="17">The sequence shown here is derived from an EMBL/GenBank/DDBJ whole genome shotgun (WGS) entry which is preliminary data.</text>
</comment>
<organism evidence="17 18">
    <name type="scientific">Methylophaga muralis</name>
    <dbReference type="NCBI Taxonomy" id="291169"/>
    <lineage>
        <taxon>Bacteria</taxon>
        <taxon>Pseudomonadati</taxon>
        <taxon>Pseudomonadota</taxon>
        <taxon>Gammaproteobacteria</taxon>
        <taxon>Thiotrichales</taxon>
        <taxon>Piscirickettsiaceae</taxon>
        <taxon>Methylophaga</taxon>
    </lineage>
</organism>
<dbReference type="GO" id="GO:0005737">
    <property type="term" value="C:cytoplasm"/>
    <property type="evidence" value="ECO:0007669"/>
    <property type="project" value="UniProtKB-SubCell"/>
</dbReference>
<comment type="subcellular location">
    <subcellularLocation>
        <location evidence="13">Cytoplasm</location>
    </subcellularLocation>
</comment>
<evidence type="ECO:0000259" key="16">
    <source>
        <dbReference type="Pfam" id="PF02910"/>
    </source>
</evidence>
<dbReference type="PIRSF" id="PIRSF000171">
    <property type="entry name" value="SDHA_APRA_LASPO"/>
    <property type="match status" value="1"/>
</dbReference>
<dbReference type="FunFam" id="3.90.700.10:FF:000002">
    <property type="entry name" value="L-aspartate oxidase"/>
    <property type="match status" value="1"/>
</dbReference>
<keyword evidence="8 13" id="KW-0274">FAD</keyword>
<dbReference type="InterPro" id="IPR037099">
    <property type="entry name" value="Fum_R/Succ_DH_flav-like_C_sf"/>
</dbReference>
<dbReference type="EC" id="1.4.3.16" evidence="4 11"/>
<dbReference type="Gene3D" id="3.50.50.60">
    <property type="entry name" value="FAD/NAD(P)-binding domain"/>
    <property type="match status" value="1"/>
</dbReference>
<dbReference type="Proteomes" id="UP000094379">
    <property type="component" value="Unassembled WGS sequence"/>
</dbReference>
<evidence type="ECO:0000256" key="10">
    <source>
        <dbReference type="ARBA" id="ARBA00048305"/>
    </source>
</evidence>
<dbReference type="GO" id="GO:0034628">
    <property type="term" value="P:'de novo' NAD+ biosynthetic process from L-aspartate"/>
    <property type="evidence" value="ECO:0007669"/>
    <property type="project" value="TreeGrafter"/>
</dbReference>
<dbReference type="InterPro" id="IPR003953">
    <property type="entry name" value="FAD-dep_OxRdtase_2_FAD-bd"/>
</dbReference>
<dbReference type="Gene3D" id="1.20.58.100">
    <property type="entry name" value="Fumarate reductase/succinate dehydrogenase flavoprotein-like, C-terminal domain"/>
    <property type="match status" value="1"/>
</dbReference>
<evidence type="ECO:0000256" key="6">
    <source>
        <dbReference type="ARBA" id="ARBA00022630"/>
    </source>
</evidence>
<dbReference type="Pfam" id="PF00890">
    <property type="entry name" value="FAD_binding_2"/>
    <property type="match status" value="1"/>
</dbReference>
<dbReference type="AlphaFoldDB" id="A0A1E3GR27"/>
<proteinExistence type="inferred from homology"/>
<feature type="domain" description="FAD-dependent oxidoreductase 2 FAD-binding" evidence="15">
    <location>
        <begin position="8"/>
        <end position="388"/>
    </location>
</feature>
<evidence type="ECO:0000313" key="18">
    <source>
        <dbReference type="Proteomes" id="UP000094379"/>
    </source>
</evidence>
<dbReference type="Pfam" id="PF02910">
    <property type="entry name" value="Succ_DH_flav_C"/>
    <property type="match status" value="1"/>
</dbReference>
<evidence type="ECO:0000256" key="2">
    <source>
        <dbReference type="ARBA" id="ARBA00004950"/>
    </source>
</evidence>
<evidence type="ECO:0000256" key="11">
    <source>
        <dbReference type="NCBIfam" id="TIGR00551"/>
    </source>
</evidence>
<comment type="similarity">
    <text evidence="3 13">Belongs to the FAD-dependent oxidoreductase 2 family. NadB subfamily.</text>
</comment>
<dbReference type="SUPFAM" id="SSF56425">
    <property type="entry name" value="Succinate dehydrogenase/fumarate reductase flavoprotein, catalytic domain"/>
    <property type="match status" value="1"/>
</dbReference>
<evidence type="ECO:0000256" key="1">
    <source>
        <dbReference type="ARBA" id="ARBA00001974"/>
    </source>
</evidence>
<feature type="coiled-coil region" evidence="14">
    <location>
        <begin position="448"/>
        <end position="475"/>
    </location>
</feature>
<gene>
    <name evidence="17" type="primary">nadB</name>
    <name evidence="17" type="ORF">A9E74_01778</name>
</gene>
<dbReference type="NCBIfam" id="NF006567">
    <property type="entry name" value="PRK09077.1"/>
    <property type="match status" value="1"/>
</dbReference>
<reference evidence="17 18" key="1">
    <citation type="submission" date="2016-07" db="EMBL/GenBank/DDBJ databases">
        <title>Draft Genome Sequence of Methylophaga muralis Bur 1.</title>
        <authorList>
            <person name="Vasilenko O.V."/>
            <person name="Doronina N.V."/>
            <person name="Shmareva M.N."/>
            <person name="Tarlachkov S.V."/>
            <person name="Mustakhimov I."/>
            <person name="Trotsenko Y.A."/>
        </authorList>
    </citation>
    <scope>NUCLEOTIDE SEQUENCE [LARGE SCALE GENOMIC DNA]</scope>
    <source>
        <strain evidence="17 18">Bur 1</strain>
    </source>
</reference>
<keyword evidence="7 13" id="KW-0662">Pyridine nucleotide biosynthesis</keyword>
<dbReference type="GO" id="GO:0008734">
    <property type="term" value="F:L-aspartate oxidase activity"/>
    <property type="evidence" value="ECO:0007669"/>
    <property type="project" value="UniProtKB-UniRule"/>
</dbReference>
<dbReference type="UniPathway" id="UPA00253">
    <property type="reaction ID" value="UER00326"/>
</dbReference>
<dbReference type="PRINTS" id="PR00368">
    <property type="entry name" value="FADPNR"/>
</dbReference>
<evidence type="ECO:0000256" key="4">
    <source>
        <dbReference type="ARBA" id="ARBA00012173"/>
    </source>
</evidence>
<dbReference type="Gene3D" id="3.90.700.10">
    <property type="entry name" value="Succinate dehydrogenase/fumarate reductase flavoprotein, catalytic domain"/>
    <property type="match status" value="1"/>
</dbReference>
<evidence type="ECO:0000256" key="3">
    <source>
        <dbReference type="ARBA" id="ARBA00008562"/>
    </source>
</evidence>
<evidence type="ECO:0000256" key="8">
    <source>
        <dbReference type="ARBA" id="ARBA00022827"/>
    </source>
</evidence>
<evidence type="ECO:0000256" key="14">
    <source>
        <dbReference type="SAM" id="Coils"/>
    </source>
</evidence>
<name>A0A1E3GR27_9GAMM</name>
<keyword evidence="18" id="KW-1185">Reference proteome</keyword>
<dbReference type="InterPro" id="IPR027477">
    <property type="entry name" value="Succ_DH/fumarate_Rdtase_cat_sf"/>
</dbReference>
<keyword evidence="14" id="KW-0175">Coiled coil</keyword>
<evidence type="ECO:0000256" key="12">
    <source>
        <dbReference type="PIRSR" id="PIRSR000171-1"/>
    </source>
</evidence>
<keyword evidence="6 13" id="KW-0285">Flavoprotein</keyword>
<feature type="active site" description="Proton acceptor" evidence="12">
    <location>
        <position position="286"/>
    </location>
</feature>
<evidence type="ECO:0000313" key="17">
    <source>
        <dbReference type="EMBL" id="ODN66508.1"/>
    </source>
</evidence>
<dbReference type="FunFam" id="1.20.58.100:FF:000002">
    <property type="entry name" value="L-aspartate oxidase"/>
    <property type="match status" value="1"/>
</dbReference>